<comment type="caution">
    <text evidence="11">The sequence shown here is derived from an EMBL/GenBank/DDBJ whole genome shotgun (WGS) entry which is preliminary data.</text>
</comment>
<dbReference type="InterPro" id="IPR000223">
    <property type="entry name" value="Pept_S26A_signal_pept_1"/>
</dbReference>
<feature type="domain" description="Peptidase S26" evidence="10">
    <location>
        <begin position="145"/>
        <end position="330"/>
    </location>
</feature>
<evidence type="ECO:0000256" key="6">
    <source>
        <dbReference type="ARBA" id="ARBA00022801"/>
    </source>
</evidence>
<proteinExistence type="inferred from homology"/>
<dbReference type="GO" id="GO:0006465">
    <property type="term" value="P:signal peptide processing"/>
    <property type="evidence" value="ECO:0007669"/>
    <property type="project" value="InterPro"/>
</dbReference>
<evidence type="ECO:0000256" key="7">
    <source>
        <dbReference type="PIRSR" id="PIRSR600223-1"/>
    </source>
</evidence>
<dbReference type="NCBIfam" id="TIGR02227">
    <property type="entry name" value="sigpep_I_bact"/>
    <property type="match status" value="1"/>
</dbReference>
<dbReference type="GO" id="GO:0009003">
    <property type="term" value="F:signal peptidase activity"/>
    <property type="evidence" value="ECO:0007669"/>
    <property type="project" value="UniProtKB-EC"/>
</dbReference>
<evidence type="ECO:0000256" key="5">
    <source>
        <dbReference type="ARBA" id="ARBA00022670"/>
    </source>
</evidence>
<dbReference type="PRINTS" id="PR00727">
    <property type="entry name" value="LEADERPTASE"/>
</dbReference>
<protein>
    <recommendedName>
        <fullName evidence="4 8">Signal peptidase I</fullName>
        <ecNumber evidence="3 8">3.4.21.89</ecNumber>
    </recommendedName>
</protein>
<keyword evidence="6 8" id="KW-0378">Hydrolase</keyword>
<feature type="transmembrane region" description="Helical" evidence="8">
    <location>
        <begin position="98"/>
        <end position="123"/>
    </location>
</feature>
<dbReference type="GO" id="GO:0016020">
    <property type="term" value="C:membrane"/>
    <property type="evidence" value="ECO:0007669"/>
    <property type="project" value="UniProtKB-SubCell"/>
</dbReference>
<evidence type="ECO:0000313" key="11">
    <source>
        <dbReference type="EMBL" id="PZO87806.1"/>
    </source>
</evidence>
<keyword evidence="8" id="KW-0472">Membrane</keyword>
<feature type="transmembrane region" description="Helical" evidence="8">
    <location>
        <begin position="135"/>
        <end position="157"/>
    </location>
</feature>
<dbReference type="InterPro" id="IPR019756">
    <property type="entry name" value="Pept_S26A_signal_pept_1_Ser-AS"/>
</dbReference>
<feature type="transmembrane region" description="Helical" evidence="8">
    <location>
        <begin position="72"/>
        <end position="92"/>
    </location>
</feature>
<comment type="similarity">
    <text evidence="2 9">Belongs to the peptidase S26 family.</text>
</comment>
<sequence length="343" mass="36981">MESRGVNGQAKRWRGGTPYTTHKLVRYKARGHLGARTLMAERSIATRLGISALNILGPGLGLLRVGEARRGFAFLAAPVFVLLAFTLAFALLPTMTLAGGIAVSAAAIAMALAILGGSVWLTWRASRERPARLPLYARWYVLVVIIIISGLASDLAIELAHSYYKPFYLPSDSMAPTLSRSDKIIADMRARQRPAMGAIVLVRTPDAIYVKRVAALPGDSVAMRAGVPIINGKAALQRNEGKIDVSGSDGMESGILFTEQFPGEASPHHIVKIEQSALDDMPTTVVPAGHIFLLGDNRDRSADSRVSPENMGLGMVSEARVIGRPLFIHWSADRSRIGRDVSH</sequence>
<dbReference type="AlphaFoldDB" id="A0A2W5A2P8"/>
<feature type="active site" evidence="7">
    <location>
        <position position="211"/>
    </location>
</feature>
<dbReference type="InterPro" id="IPR019533">
    <property type="entry name" value="Peptidase_S26"/>
</dbReference>
<feature type="transmembrane region" description="Helical" evidence="8">
    <location>
        <begin position="44"/>
        <end position="65"/>
    </location>
</feature>
<dbReference type="Proteomes" id="UP000249066">
    <property type="component" value="Unassembled WGS sequence"/>
</dbReference>
<dbReference type="SUPFAM" id="SSF51306">
    <property type="entry name" value="LexA/Signal peptidase"/>
    <property type="match status" value="1"/>
</dbReference>
<evidence type="ECO:0000256" key="2">
    <source>
        <dbReference type="ARBA" id="ARBA00009370"/>
    </source>
</evidence>
<dbReference type="PANTHER" id="PTHR43390">
    <property type="entry name" value="SIGNAL PEPTIDASE I"/>
    <property type="match status" value="1"/>
</dbReference>
<dbReference type="Pfam" id="PF10502">
    <property type="entry name" value="Peptidase_S26"/>
    <property type="match status" value="1"/>
</dbReference>
<evidence type="ECO:0000256" key="9">
    <source>
        <dbReference type="RuleBase" id="RU362042"/>
    </source>
</evidence>
<comment type="catalytic activity">
    <reaction evidence="1 8">
        <text>Cleavage of hydrophobic, N-terminal signal or leader sequences from secreted and periplasmic proteins.</text>
        <dbReference type="EC" id="3.4.21.89"/>
    </reaction>
</comment>
<dbReference type="InterPro" id="IPR036286">
    <property type="entry name" value="LexA/Signal_pep-like_sf"/>
</dbReference>
<organism evidence="11 12">
    <name type="scientific">Sphingomonas sanxanigenens</name>
    <dbReference type="NCBI Taxonomy" id="397260"/>
    <lineage>
        <taxon>Bacteria</taxon>
        <taxon>Pseudomonadati</taxon>
        <taxon>Pseudomonadota</taxon>
        <taxon>Alphaproteobacteria</taxon>
        <taxon>Sphingomonadales</taxon>
        <taxon>Sphingomonadaceae</taxon>
        <taxon>Sphingomonas</taxon>
    </lineage>
</organism>
<dbReference type="Gene3D" id="2.10.109.10">
    <property type="entry name" value="Umud Fragment, subunit A"/>
    <property type="match status" value="1"/>
</dbReference>
<evidence type="ECO:0000256" key="1">
    <source>
        <dbReference type="ARBA" id="ARBA00000677"/>
    </source>
</evidence>
<name>A0A2W5A2P8_9SPHN</name>
<keyword evidence="5 8" id="KW-0645">Protease</keyword>
<evidence type="ECO:0000256" key="3">
    <source>
        <dbReference type="ARBA" id="ARBA00013208"/>
    </source>
</evidence>
<comment type="caution">
    <text evidence="8">Lacks conserved residue(s) required for the propagation of feature annotation.</text>
</comment>
<dbReference type="PROSITE" id="PS00760">
    <property type="entry name" value="SPASE_I_2"/>
    <property type="match status" value="1"/>
</dbReference>
<dbReference type="PROSITE" id="PS00501">
    <property type="entry name" value="SPASE_I_1"/>
    <property type="match status" value="1"/>
</dbReference>
<accession>A0A2W5A2P8</accession>
<dbReference type="EMBL" id="QFNN01000114">
    <property type="protein sequence ID" value="PZO87806.1"/>
    <property type="molecule type" value="Genomic_DNA"/>
</dbReference>
<keyword evidence="8" id="KW-1133">Transmembrane helix</keyword>
<evidence type="ECO:0000256" key="4">
    <source>
        <dbReference type="ARBA" id="ARBA00019232"/>
    </source>
</evidence>
<evidence type="ECO:0000313" key="12">
    <source>
        <dbReference type="Proteomes" id="UP000249066"/>
    </source>
</evidence>
<comment type="subcellular location">
    <subcellularLocation>
        <location evidence="9">Membrane</location>
        <topology evidence="9">Single-pass type II membrane protein</topology>
    </subcellularLocation>
</comment>
<dbReference type="CDD" id="cd06462">
    <property type="entry name" value="Peptidase_S24_S26"/>
    <property type="match status" value="1"/>
</dbReference>
<reference evidence="11 12" key="1">
    <citation type="submission" date="2017-08" db="EMBL/GenBank/DDBJ databases">
        <title>Infants hospitalized years apart are colonized by the same room-sourced microbial strains.</title>
        <authorList>
            <person name="Brooks B."/>
            <person name="Olm M.R."/>
            <person name="Firek B.A."/>
            <person name="Baker R."/>
            <person name="Thomas B.C."/>
            <person name="Morowitz M.J."/>
            <person name="Banfield J.F."/>
        </authorList>
    </citation>
    <scope>NUCLEOTIDE SEQUENCE [LARGE SCALE GENOMIC DNA]</scope>
    <source>
        <strain evidence="11">S2_018_000_R2_101</strain>
    </source>
</reference>
<evidence type="ECO:0000259" key="10">
    <source>
        <dbReference type="Pfam" id="PF10502"/>
    </source>
</evidence>
<evidence type="ECO:0000256" key="8">
    <source>
        <dbReference type="RuleBase" id="RU003993"/>
    </source>
</evidence>
<dbReference type="GO" id="GO:0004252">
    <property type="term" value="F:serine-type endopeptidase activity"/>
    <property type="evidence" value="ECO:0007669"/>
    <property type="project" value="InterPro"/>
</dbReference>
<dbReference type="PANTHER" id="PTHR43390:SF1">
    <property type="entry name" value="CHLOROPLAST PROCESSING PEPTIDASE"/>
    <property type="match status" value="1"/>
</dbReference>
<dbReference type="InterPro" id="IPR019757">
    <property type="entry name" value="Pept_S26A_signal_pept_1_Lys-AS"/>
</dbReference>
<feature type="active site" evidence="7">
    <location>
        <position position="173"/>
    </location>
</feature>
<keyword evidence="8" id="KW-0812">Transmembrane</keyword>
<dbReference type="EC" id="3.4.21.89" evidence="3 8"/>
<gene>
    <name evidence="11" type="primary">lepB</name>
    <name evidence="11" type="ORF">DI623_14030</name>
</gene>